<name>A0A8E5HVT1_USTVR</name>
<dbReference type="RefSeq" id="XP_043000139.1">
    <property type="nucleotide sequence ID" value="XM_043144204.1"/>
</dbReference>
<dbReference type="Proteomes" id="UP000027002">
    <property type="component" value="Chromosome 5"/>
</dbReference>
<dbReference type="GeneID" id="66067484"/>
<dbReference type="AlphaFoldDB" id="A0A8E5HVT1"/>
<sequence>MPGANPSHTAAAEHKVPADKYQTVQRRRPSAITRQKSLRLHRAFNPLNPPARDSVGVRETQGDKCTLKTDRCLRPSPNQPSKKKNNPLGDVSDHLDCFSNVETNLMPSCRSFTTTDSTVPSF</sequence>
<evidence type="ECO:0000313" key="2">
    <source>
        <dbReference type="EMBL" id="QUC22466.1"/>
    </source>
</evidence>
<proteinExistence type="predicted"/>
<organism evidence="2 3">
    <name type="scientific">Ustilaginoidea virens</name>
    <name type="common">Rice false smut fungus</name>
    <name type="synonym">Villosiclava virens</name>
    <dbReference type="NCBI Taxonomy" id="1159556"/>
    <lineage>
        <taxon>Eukaryota</taxon>
        <taxon>Fungi</taxon>
        <taxon>Dikarya</taxon>
        <taxon>Ascomycota</taxon>
        <taxon>Pezizomycotina</taxon>
        <taxon>Sordariomycetes</taxon>
        <taxon>Hypocreomycetidae</taxon>
        <taxon>Hypocreales</taxon>
        <taxon>Clavicipitaceae</taxon>
        <taxon>Ustilaginoidea</taxon>
    </lineage>
</organism>
<accession>A0A8E5HVT1</accession>
<keyword evidence="3" id="KW-1185">Reference proteome</keyword>
<evidence type="ECO:0000313" key="3">
    <source>
        <dbReference type="Proteomes" id="UP000027002"/>
    </source>
</evidence>
<feature type="region of interest" description="Disordered" evidence="1">
    <location>
        <begin position="1"/>
        <end position="93"/>
    </location>
</feature>
<feature type="compositionally biased region" description="Basic and acidic residues" evidence="1">
    <location>
        <begin position="60"/>
        <end position="73"/>
    </location>
</feature>
<protein>
    <submittedName>
        <fullName evidence="2">Uncharacterized protein</fullName>
    </submittedName>
</protein>
<gene>
    <name evidence="2" type="ORF">UV8b_06707</name>
</gene>
<reference evidence="2" key="1">
    <citation type="submission" date="2020-03" db="EMBL/GenBank/DDBJ databases">
        <title>A mixture of massive structural variations and highly conserved coding sequences in Ustilaginoidea virens genome.</title>
        <authorList>
            <person name="Zhang K."/>
            <person name="Zhao Z."/>
            <person name="Zhang Z."/>
            <person name="Li Y."/>
            <person name="Hsiang T."/>
            <person name="Sun W."/>
        </authorList>
    </citation>
    <scope>NUCLEOTIDE SEQUENCE</scope>
    <source>
        <strain evidence="2">UV-8b</strain>
    </source>
</reference>
<evidence type="ECO:0000256" key="1">
    <source>
        <dbReference type="SAM" id="MobiDB-lite"/>
    </source>
</evidence>
<dbReference type="KEGG" id="uvi:66067484"/>
<dbReference type="EMBL" id="CP072757">
    <property type="protein sequence ID" value="QUC22466.1"/>
    <property type="molecule type" value="Genomic_DNA"/>
</dbReference>